<dbReference type="InterPro" id="IPR000352">
    <property type="entry name" value="Pep_chain_release_fac_I"/>
</dbReference>
<reference evidence="4 5" key="1">
    <citation type="submission" date="2020-07" db="EMBL/GenBank/DDBJ databases">
        <title>Sequencing the genomes of 1000 actinobacteria strains.</title>
        <authorList>
            <person name="Klenk H.-P."/>
        </authorList>
    </citation>
    <scope>NUCLEOTIDE SEQUENCE [LARGE SCALE GENOMIC DNA]</scope>
    <source>
        <strain evidence="4 5">DSM 21350</strain>
    </source>
</reference>
<dbReference type="GO" id="GO:0004045">
    <property type="term" value="F:peptidyl-tRNA hydrolase activity"/>
    <property type="evidence" value="ECO:0007669"/>
    <property type="project" value="TreeGrafter"/>
</dbReference>
<dbReference type="PANTHER" id="PTHR47814">
    <property type="entry name" value="PEPTIDYL-TRNA HYDROLASE ARFB"/>
    <property type="match status" value="1"/>
</dbReference>
<name>A0A7Y9E4E5_9ACTN</name>
<gene>
    <name evidence="4" type="ORF">BJZ21_000988</name>
</gene>
<evidence type="ECO:0000256" key="1">
    <source>
        <dbReference type="ARBA" id="ARBA00010835"/>
    </source>
</evidence>
<feature type="compositionally biased region" description="Basic residues" evidence="2">
    <location>
        <begin position="119"/>
        <end position="133"/>
    </location>
</feature>
<dbReference type="RefSeq" id="WP_179662727.1">
    <property type="nucleotide sequence ID" value="NZ_JACCBG010000001.1"/>
</dbReference>
<dbReference type="InterPro" id="IPR045853">
    <property type="entry name" value="Pep_chain_release_fac_I_sf"/>
</dbReference>
<evidence type="ECO:0000259" key="3">
    <source>
        <dbReference type="Pfam" id="PF00472"/>
    </source>
</evidence>
<proteinExistence type="inferred from homology"/>
<feature type="domain" description="Prokaryotic-type class I peptide chain release factors" evidence="3">
    <location>
        <begin position="20"/>
        <end position="145"/>
    </location>
</feature>
<dbReference type="AlphaFoldDB" id="A0A7Y9E4E5"/>
<dbReference type="Proteomes" id="UP000535511">
    <property type="component" value="Unassembled WGS sequence"/>
</dbReference>
<dbReference type="PANTHER" id="PTHR47814:SF1">
    <property type="entry name" value="PEPTIDYL-TRNA HYDROLASE ARFB"/>
    <property type="match status" value="1"/>
</dbReference>
<comment type="caution">
    <text evidence="4">The sequence shown here is derived from an EMBL/GenBank/DDBJ whole genome shotgun (WGS) entry which is preliminary data.</text>
</comment>
<dbReference type="NCBIfam" id="NF006718">
    <property type="entry name" value="PRK09256.1"/>
    <property type="match status" value="1"/>
</dbReference>
<dbReference type="GO" id="GO:0003747">
    <property type="term" value="F:translation release factor activity"/>
    <property type="evidence" value="ECO:0007669"/>
    <property type="project" value="InterPro"/>
</dbReference>
<comment type="similarity">
    <text evidence="1">Belongs to the prokaryotic/mitochondrial release factor family.</text>
</comment>
<evidence type="ECO:0000313" key="4">
    <source>
        <dbReference type="EMBL" id="NYD40905.1"/>
    </source>
</evidence>
<dbReference type="Gene3D" id="3.30.160.20">
    <property type="match status" value="1"/>
</dbReference>
<protein>
    <submittedName>
        <fullName evidence="4">Ribosome-associated protein</fullName>
    </submittedName>
</protein>
<feature type="region of interest" description="Disordered" evidence="2">
    <location>
        <begin position="87"/>
        <end position="154"/>
    </location>
</feature>
<feature type="region of interest" description="Disordered" evidence="2">
    <location>
        <begin position="30"/>
        <end position="50"/>
    </location>
</feature>
<dbReference type="GO" id="GO:0043022">
    <property type="term" value="F:ribosome binding"/>
    <property type="evidence" value="ECO:0007669"/>
    <property type="project" value="TreeGrafter"/>
</dbReference>
<dbReference type="GO" id="GO:0072344">
    <property type="term" value="P:rescue of stalled ribosome"/>
    <property type="evidence" value="ECO:0007669"/>
    <property type="project" value="TreeGrafter"/>
</dbReference>
<keyword evidence="5" id="KW-1185">Reference proteome</keyword>
<feature type="compositionally biased region" description="Basic and acidic residues" evidence="2">
    <location>
        <begin position="134"/>
        <end position="154"/>
    </location>
</feature>
<evidence type="ECO:0000256" key="2">
    <source>
        <dbReference type="SAM" id="MobiDB-lite"/>
    </source>
</evidence>
<dbReference type="Pfam" id="PF00472">
    <property type="entry name" value="RF-1"/>
    <property type="match status" value="1"/>
</dbReference>
<dbReference type="EMBL" id="JACCBG010000001">
    <property type="protein sequence ID" value="NYD40905.1"/>
    <property type="molecule type" value="Genomic_DNA"/>
</dbReference>
<accession>A0A7Y9E4E5</accession>
<evidence type="ECO:0000313" key="5">
    <source>
        <dbReference type="Proteomes" id="UP000535511"/>
    </source>
</evidence>
<organism evidence="4 5">
    <name type="scientific">Nocardioides panaciterrulae</name>
    <dbReference type="NCBI Taxonomy" id="661492"/>
    <lineage>
        <taxon>Bacteria</taxon>
        <taxon>Bacillati</taxon>
        <taxon>Actinomycetota</taxon>
        <taxon>Actinomycetes</taxon>
        <taxon>Propionibacteriales</taxon>
        <taxon>Nocardioidaceae</taxon>
        <taxon>Nocardioides</taxon>
    </lineage>
</organism>
<sequence length="154" mass="16843">MSRPGEDLVVPSGPGIPQGLRIPAAELVERFSRSPGPGGQSVNTTDSRVELGYDVLRSTALTEPRRERALARLAGQLVDGTLVVAASEHRSQHRNRVAARERLATTLREALAPPPPTRRPTKPTKGSKRRRLEAKRQRGETKSLRGRVRGADPH</sequence>
<dbReference type="SUPFAM" id="SSF75620">
    <property type="entry name" value="Release factor"/>
    <property type="match status" value="1"/>
</dbReference>